<evidence type="ECO:0000313" key="4">
    <source>
        <dbReference type="Proteomes" id="UP000278143"/>
    </source>
</evidence>
<evidence type="ECO:0000259" key="2">
    <source>
        <dbReference type="Pfam" id="PF03109"/>
    </source>
</evidence>
<feature type="domain" description="ABC1 atypical kinase-like" evidence="2">
    <location>
        <begin position="154"/>
        <end position="193"/>
    </location>
</feature>
<dbReference type="AlphaFoldDB" id="A0A4P9Z3V1"/>
<feature type="domain" description="ABC1 atypical kinase-like" evidence="2">
    <location>
        <begin position="212"/>
        <end position="359"/>
    </location>
</feature>
<accession>A0A4P9Z3V1</accession>
<dbReference type="PANTHER" id="PTHR45890">
    <property type="entry name" value="AARF DOMAIN CONTAINING KINASE 2 (PREDICTED)"/>
    <property type="match status" value="1"/>
</dbReference>
<dbReference type="EMBL" id="KZ989352">
    <property type="protein sequence ID" value="RKP26712.1"/>
    <property type="molecule type" value="Genomic_DNA"/>
</dbReference>
<name>A0A4P9Z3V1_9FUNG</name>
<dbReference type="Proteomes" id="UP000278143">
    <property type="component" value="Unassembled WGS sequence"/>
</dbReference>
<dbReference type="GO" id="GO:0005739">
    <property type="term" value="C:mitochondrion"/>
    <property type="evidence" value="ECO:0007669"/>
    <property type="project" value="TreeGrafter"/>
</dbReference>
<dbReference type="Pfam" id="PF03109">
    <property type="entry name" value="ABC1"/>
    <property type="match status" value="2"/>
</dbReference>
<gene>
    <name evidence="3" type="ORF">SYNPS1DRAFT_13801</name>
</gene>
<dbReference type="InterPro" id="IPR044095">
    <property type="entry name" value="ADCK2_dom"/>
</dbReference>
<keyword evidence="4" id="KW-1185">Reference proteome</keyword>
<comment type="similarity">
    <text evidence="1">Belongs to the protein kinase superfamily. ADCK protein kinase family.</text>
</comment>
<evidence type="ECO:0000256" key="1">
    <source>
        <dbReference type="ARBA" id="ARBA00009670"/>
    </source>
</evidence>
<dbReference type="InterPro" id="IPR052402">
    <property type="entry name" value="ADCK_kinase"/>
</dbReference>
<sequence length="608" mass="68970">MLLGATALADEEEPRPLLAAAYSDEPPIEFDYSGVDVRTDSLIYRAGQRIHALLIEPIMTGWRFLQLVVIFLPCVLTIPVLVCTRAHPPASTPKESWHVWWYNLLARQMELAGPSFIKLAQWAATRVDIFPTELCHSLGRLHANNRPHAFAYTRKAIEQATGGRTLESLFEWFDETPVGVGAIAQVYRARLHAHLLPPPAASPSETVSYPSNMVAIKVVHPGIGKKIARDLRIMHAFAWLIDTLPGMKWLSLPDEVCVFGEMMNSQLDLRNEANNLERFKHGFRYCYTVAFPRPIFHGTSDVLIEEYIYALPMRQFLAANGTVYDKIMSGIGIDAFLHMLILDNFIHADLHPGNIFVRFARPTLRDMIKRIWSSLTLSTPPPHRPDPSVIARLEAVKSDEAAWKEELKALFSEGYRPRLVFLDAGLIAELNDKNRRNFIDLFKAIVTFDGYTAGRLMVERCRTPDLVVEPEVFALKMQKLIMQLRDMTFSLGKVSIGDILMDVLQMVREHHVRLEGDFANVVLSTLILEGIGRQLDPSLDIASVALAALRDFGRQQAGKRVFTGLREMGATDELFLKMWLWLEAKEWVTITWDGREVIRDSDLYMPEI</sequence>
<protein>
    <submittedName>
        <fullName evidence="3">ABC1-domain-containing protein</fullName>
    </submittedName>
</protein>
<reference evidence="4" key="1">
    <citation type="journal article" date="2018" name="Nat. Microbiol.">
        <title>Leveraging single-cell genomics to expand the fungal tree of life.</title>
        <authorList>
            <person name="Ahrendt S.R."/>
            <person name="Quandt C.A."/>
            <person name="Ciobanu D."/>
            <person name="Clum A."/>
            <person name="Salamov A."/>
            <person name="Andreopoulos B."/>
            <person name="Cheng J.F."/>
            <person name="Woyke T."/>
            <person name="Pelin A."/>
            <person name="Henrissat B."/>
            <person name="Reynolds N.K."/>
            <person name="Benny G.L."/>
            <person name="Smith M.E."/>
            <person name="James T.Y."/>
            <person name="Grigoriev I.V."/>
        </authorList>
    </citation>
    <scope>NUCLEOTIDE SEQUENCE [LARGE SCALE GENOMIC DNA]</scope>
    <source>
        <strain evidence="4">Benny S71-1</strain>
    </source>
</reference>
<proteinExistence type="inferred from homology"/>
<dbReference type="CDD" id="cd13971">
    <property type="entry name" value="ADCK2-like"/>
    <property type="match status" value="1"/>
</dbReference>
<dbReference type="OrthoDB" id="1290869at2759"/>
<dbReference type="InterPro" id="IPR011009">
    <property type="entry name" value="Kinase-like_dom_sf"/>
</dbReference>
<dbReference type="InterPro" id="IPR004147">
    <property type="entry name" value="ABC1_dom"/>
</dbReference>
<dbReference type="SUPFAM" id="SSF56112">
    <property type="entry name" value="Protein kinase-like (PK-like)"/>
    <property type="match status" value="1"/>
</dbReference>
<organism evidence="3 4">
    <name type="scientific">Syncephalis pseudoplumigaleata</name>
    <dbReference type="NCBI Taxonomy" id="1712513"/>
    <lineage>
        <taxon>Eukaryota</taxon>
        <taxon>Fungi</taxon>
        <taxon>Fungi incertae sedis</taxon>
        <taxon>Zoopagomycota</taxon>
        <taxon>Zoopagomycotina</taxon>
        <taxon>Zoopagomycetes</taxon>
        <taxon>Zoopagales</taxon>
        <taxon>Piptocephalidaceae</taxon>
        <taxon>Syncephalis</taxon>
    </lineage>
</organism>
<evidence type="ECO:0000313" key="3">
    <source>
        <dbReference type="EMBL" id="RKP26712.1"/>
    </source>
</evidence>
<dbReference type="PANTHER" id="PTHR45890:SF1">
    <property type="entry name" value="AARF DOMAIN CONTAINING KINASE 2"/>
    <property type="match status" value="1"/>
</dbReference>